<protein>
    <recommendedName>
        <fullName evidence="5">CDC20/Fizzy WD40 domain-containing protein</fullName>
    </recommendedName>
</protein>
<dbReference type="SMART" id="SM00320">
    <property type="entry name" value="WD40"/>
    <property type="match status" value="6"/>
</dbReference>
<dbReference type="GO" id="GO:0005680">
    <property type="term" value="C:anaphase-promoting complex"/>
    <property type="evidence" value="ECO:0007669"/>
    <property type="project" value="TreeGrafter"/>
</dbReference>
<keyword evidence="3" id="KW-0677">Repeat</keyword>
<dbReference type="InterPro" id="IPR033010">
    <property type="entry name" value="Cdc20/Fizzy"/>
</dbReference>
<dbReference type="GO" id="GO:1990757">
    <property type="term" value="F:ubiquitin ligase activator activity"/>
    <property type="evidence" value="ECO:0007669"/>
    <property type="project" value="TreeGrafter"/>
</dbReference>
<evidence type="ECO:0000256" key="3">
    <source>
        <dbReference type="ARBA" id="ARBA00022737"/>
    </source>
</evidence>
<gene>
    <name evidence="6" type="ORF">BN1211_0999</name>
</gene>
<dbReference type="Pfam" id="PF24807">
    <property type="entry name" value="WD40_CDC20-Fz"/>
    <property type="match status" value="1"/>
</dbReference>
<dbReference type="GO" id="GO:0010997">
    <property type="term" value="F:anaphase-promoting complex binding"/>
    <property type="evidence" value="ECO:0007669"/>
    <property type="project" value="InterPro"/>
</dbReference>
<organism evidence="6 7">
    <name type="scientific">Cyberlindnera jadinii (strain ATCC 18201 / CBS 1600 / BCRC 20928 / JCM 3617 / NBRC 0987 / NRRL Y-1542)</name>
    <name type="common">Torula yeast</name>
    <name type="synonym">Candida utilis</name>
    <dbReference type="NCBI Taxonomy" id="983966"/>
    <lineage>
        <taxon>Eukaryota</taxon>
        <taxon>Fungi</taxon>
        <taxon>Dikarya</taxon>
        <taxon>Ascomycota</taxon>
        <taxon>Saccharomycotina</taxon>
        <taxon>Saccharomycetes</taxon>
        <taxon>Phaffomycetales</taxon>
        <taxon>Phaffomycetaceae</taxon>
        <taxon>Cyberlindnera</taxon>
    </lineage>
</organism>
<dbReference type="Proteomes" id="UP000038830">
    <property type="component" value="Unassembled WGS sequence"/>
</dbReference>
<evidence type="ECO:0000313" key="7">
    <source>
        <dbReference type="Proteomes" id="UP000038830"/>
    </source>
</evidence>
<evidence type="ECO:0000259" key="5">
    <source>
        <dbReference type="Pfam" id="PF24807"/>
    </source>
</evidence>
<accession>A0A0H5C047</accession>
<dbReference type="PANTHER" id="PTHR19918:SF5">
    <property type="entry name" value="MEIOSIS-SPECIFIC APC_C ACTIVATOR PROTEIN AMA1"/>
    <property type="match status" value="1"/>
</dbReference>
<dbReference type="Gene3D" id="2.130.10.10">
    <property type="entry name" value="YVTN repeat-like/Quinoprotein amine dehydrogenase"/>
    <property type="match status" value="1"/>
</dbReference>
<dbReference type="PROSITE" id="PS00678">
    <property type="entry name" value="WD_REPEATS_1"/>
    <property type="match status" value="1"/>
</dbReference>
<dbReference type="InterPro" id="IPR036322">
    <property type="entry name" value="WD40_repeat_dom_sf"/>
</dbReference>
<dbReference type="InterPro" id="IPR056150">
    <property type="entry name" value="WD40_CDC20-Fz"/>
</dbReference>
<comment type="similarity">
    <text evidence="1">Belongs to the WD repeat CDC20/Fizzy family.</text>
</comment>
<dbReference type="InterPro" id="IPR015943">
    <property type="entry name" value="WD40/YVTN_repeat-like_dom_sf"/>
</dbReference>
<dbReference type="GO" id="GO:1905786">
    <property type="term" value="P:positive regulation of anaphase-promoting complex-dependent catabolic process"/>
    <property type="evidence" value="ECO:0007669"/>
    <property type="project" value="TreeGrafter"/>
</dbReference>
<evidence type="ECO:0000313" key="6">
    <source>
        <dbReference type="EMBL" id="CEP21006.1"/>
    </source>
</evidence>
<feature type="domain" description="CDC20/Fizzy WD40" evidence="5">
    <location>
        <begin position="189"/>
        <end position="488"/>
    </location>
</feature>
<dbReference type="PANTHER" id="PTHR19918">
    <property type="entry name" value="CELL DIVISION CYCLE 20 CDC20 FIZZY -RELATED"/>
    <property type="match status" value="1"/>
</dbReference>
<evidence type="ECO:0000256" key="4">
    <source>
        <dbReference type="SAM" id="MobiDB-lite"/>
    </source>
</evidence>
<dbReference type="GO" id="GO:0031145">
    <property type="term" value="P:anaphase-promoting complex-dependent catabolic process"/>
    <property type="evidence" value="ECO:0007669"/>
    <property type="project" value="TreeGrafter"/>
</dbReference>
<dbReference type="AlphaFoldDB" id="A0A0H5C047"/>
<keyword evidence="2" id="KW-0853">WD repeat</keyword>
<dbReference type="InterPro" id="IPR019775">
    <property type="entry name" value="WD40_repeat_CS"/>
</dbReference>
<dbReference type="SUPFAM" id="SSF50978">
    <property type="entry name" value="WD40 repeat-like"/>
    <property type="match status" value="1"/>
</dbReference>
<dbReference type="InterPro" id="IPR001680">
    <property type="entry name" value="WD40_rpt"/>
</dbReference>
<evidence type="ECO:0000256" key="1">
    <source>
        <dbReference type="ARBA" id="ARBA00006445"/>
    </source>
</evidence>
<name>A0A0H5C047_CYBJN</name>
<proteinExistence type="inferred from homology"/>
<reference evidence="7" key="1">
    <citation type="journal article" date="2015" name="J. Biotechnol.">
        <title>The structure of the Cyberlindnera jadinii genome and its relation to Candida utilis analyzed by the occurrence of single nucleotide polymorphisms.</title>
        <authorList>
            <person name="Rupp O."/>
            <person name="Brinkrolf K."/>
            <person name="Buerth C."/>
            <person name="Kunigo M."/>
            <person name="Schneider J."/>
            <person name="Jaenicke S."/>
            <person name="Goesmann A."/>
            <person name="Puehler A."/>
            <person name="Jaeger K.-E."/>
            <person name="Ernst J.F."/>
        </authorList>
    </citation>
    <scope>NUCLEOTIDE SEQUENCE [LARGE SCALE GENOMIC DNA]</scope>
    <source>
        <strain evidence="7">ATCC 18201 / CBS 1600 / BCRC 20928 / JCM 3617 / NBRC 0987 / NRRL Y-1542</strain>
    </source>
</reference>
<sequence>MFRYFNDSEQYKAQLAPTEQKIMDRFIPRVLSSHSYRSRLEEPVVVDEALLNLGSTSINEGSRMLDITAARRSLSDERSALEDVHSKAIRDLLEFIPDRRVFSFVPQTPQRRSFTSGLAVSSSGGKTASESSANSGSGGISARSSDIFSRVIGTYSSSRTSFESDISSMASPSKKRKVPIKSNIPLRVLDAPSLTNDFYTNVVSWSRQSNRIAVGLASEVYLWREDEVACLLDLPEGRSVSCVSFSDGEYIIVGTKEGNVYLFSQLRSTMLDHYFNQSNGVCCIEWFPNKPNTFLAGDDNGLVLCIEILPPGKLNLIAKFKCHQQQVCGIAICCDGNQAAIGGNDNCCAIWDMKTVTQPKLLFQLPHQAAVKAVAYCPWSKSLLATGGGSKDRTIRFWHSNSGTLLNTIEARGQVTSLNWSNRKKQITLTFGFGDTKKSKLIIVYSYPQMEELIQVDAAPNLRILSSALSPDCSTLCVASNDETVRFYQFWNPDDSVIMESPEGGVFGSDLIDLSEGMTERGDSIR</sequence>
<feature type="region of interest" description="Disordered" evidence="4">
    <location>
        <begin position="115"/>
        <end position="141"/>
    </location>
</feature>
<evidence type="ECO:0000256" key="2">
    <source>
        <dbReference type="ARBA" id="ARBA00022574"/>
    </source>
</evidence>
<dbReference type="EMBL" id="CDQK01000001">
    <property type="protein sequence ID" value="CEP21006.1"/>
    <property type="molecule type" value="Genomic_DNA"/>
</dbReference>
<feature type="compositionally biased region" description="Low complexity" evidence="4">
    <location>
        <begin position="121"/>
        <end position="141"/>
    </location>
</feature>